<sequence length="309" mass="35751">NEIRLIILEPGQPGDRIVFSAIHVQLSKETDYEALSYCWGSSGNSKSCIWDGLRLPDRPRRLWVDALSIDQHNIGERHHQVQMMSNIYRYATSVLIWLGEEDEAGTAVNGMEGLRFFVNPGSEPTSAPWYNDSPDRTSKGMRYVLGAQWWKRIWTVQEAALARDVQLFCGPHTVRWKTDIDTLRRIKFITKFAATSPQWEKSIFHDVNLNPLVEVIETQLREREEDNGGRYEKDILDVRYDLRHRQSSDPRDKLFAFMSLAESRRIGLEGEDIVDYTETSERVHAKFARILHQLYPGGDVPLEWGQGFL</sequence>
<evidence type="ECO:0000313" key="4">
    <source>
        <dbReference type="Proteomes" id="UP000813461"/>
    </source>
</evidence>
<reference evidence="3" key="1">
    <citation type="journal article" date="2021" name="Nat. Commun.">
        <title>Genetic determinants of endophytism in the Arabidopsis root mycobiome.</title>
        <authorList>
            <person name="Mesny F."/>
            <person name="Miyauchi S."/>
            <person name="Thiergart T."/>
            <person name="Pickel B."/>
            <person name="Atanasova L."/>
            <person name="Karlsson M."/>
            <person name="Huettel B."/>
            <person name="Barry K.W."/>
            <person name="Haridas S."/>
            <person name="Chen C."/>
            <person name="Bauer D."/>
            <person name="Andreopoulos W."/>
            <person name="Pangilinan J."/>
            <person name="LaButti K."/>
            <person name="Riley R."/>
            <person name="Lipzen A."/>
            <person name="Clum A."/>
            <person name="Drula E."/>
            <person name="Henrissat B."/>
            <person name="Kohler A."/>
            <person name="Grigoriev I.V."/>
            <person name="Martin F.M."/>
            <person name="Hacquard S."/>
        </authorList>
    </citation>
    <scope>NUCLEOTIDE SEQUENCE</scope>
    <source>
        <strain evidence="3">MPI-SDFR-AT-0120</strain>
    </source>
</reference>
<evidence type="ECO:0000313" key="2">
    <source>
        <dbReference type="EMBL" id="KAH7068734.1"/>
    </source>
</evidence>
<dbReference type="EMBL" id="JAGMVJ010000002">
    <property type="protein sequence ID" value="KAH7092906.1"/>
    <property type="molecule type" value="Genomic_DNA"/>
</dbReference>
<dbReference type="EMBL" id="JAGMVJ010000031">
    <property type="protein sequence ID" value="KAH7068734.1"/>
    <property type="molecule type" value="Genomic_DNA"/>
</dbReference>
<keyword evidence="4" id="KW-1185">Reference proteome</keyword>
<dbReference type="InterPro" id="IPR052895">
    <property type="entry name" value="HetReg/Transcr_Mod"/>
</dbReference>
<dbReference type="PANTHER" id="PTHR24148">
    <property type="entry name" value="ANKYRIN REPEAT DOMAIN-CONTAINING PROTEIN 39 HOMOLOG-RELATED"/>
    <property type="match status" value="1"/>
</dbReference>
<feature type="domain" description="Heterokaryon incompatibility" evidence="1">
    <location>
        <begin position="57"/>
        <end position="158"/>
    </location>
</feature>
<protein>
    <submittedName>
        <fullName evidence="3">Heterokaryon incompatibility protein-domain-containing protein</fullName>
    </submittedName>
</protein>
<dbReference type="Proteomes" id="UP000813461">
    <property type="component" value="Unassembled WGS sequence"/>
</dbReference>
<proteinExistence type="predicted"/>
<dbReference type="Pfam" id="PF06985">
    <property type="entry name" value="HET"/>
    <property type="match status" value="1"/>
</dbReference>
<dbReference type="PANTHER" id="PTHR24148:SF73">
    <property type="entry name" value="HET DOMAIN PROTEIN (AFU_ORTHOLOGUE AFUA_8G01020)"/>
    <property type="match status" value="1"/>
</dbReference>
<organism evidence="3 4">
    <name type="scientific">Paraphoma chrysanthemicola</name>
    <dbReference type="NCBI Taxonomy" id="798071"/>
    <lineage>
        <taxon>Eukaryota</taxon>
        <taxon>Fungi</taxon>
        <taxon>Dikarya</taxon>
        <taxon>Ascomycota</taxon>
        <taxon>Pezizomycotina</taxon>
        <taxon>Dothideomycetes</taxon>
        <taxon>Pleosporomycetidae</taxon>
        <taxon>Pleosporales</taxon>
        <taxon>Pleosporineae</taxon>
        <taxon>Phaeosphaeriaceae</taxon>
        <taxon>Paraphoma</taxon>
    </lineage>
</organism>
<dbReference type="InterPro" id="IPR010730">
    <property type="entry name" value="HET"/>
</dbReference>
<accession>A0A8K0RGL9</accession>
<evidence type="ECO:0000313" key="3">
    <source>
        <dbReference type="EMBL" id="KAH7092906.1"/>
    </source>
</evidence>
<feature type="non-terminal residue" evidence="3">
    <location>
        <position position="309"/>
    </location>
</feature>
<gene>
    <name evidence="3" type="ORF">FB567DRAFT_433640</name>
    <name evidence="2" type="ORF">FB567DRAFT_457052</name>
</gene>
<evidence type="ECO:0000259" key="1">
    <source>
        <dbReference type="Pfam" id="PF06985"/>
    </source>
</evidence>
<name>A0A8K0RGL9_9PLEO</name>
<comment type="caution">
    <text evidence="3">The sequence shown here is derived from an EMBL/GenBank/DDBJ whole genome shotgun (WGS) entry which is preliminary data.</text>
</comment>
<dbReference type="OrthoDB" id="3553147at2759"/>
<dbReference type="AlphaFoldDB" id="A0A8K0RGL9"/>